<dbReference type="Proteomes" id="UP000823521">
    <property type="component" value="Unassembled WGS sequence"/>
</dbReference>
<organism evidence="4 5">
    <name type="scientific">Micromonospora echinofusca</name>
    <dbReference type="NCBI Taxonomy" id="47858"/>
    <lineage>
        <taxon>Bacteria</taxon>
        <taxon>Bacillati</taxon>
        <taxon>Actinomycetota</taxon>
        <taxon>Actinomycetes</taxon>
        <taxon>Micromonosporales</taxon>
        <taxon>Micromonosporaceae</taxon>
        <taxon>Micromonospora</taxon>
    </lineage>
</organism>
<dbReference type="GO" id="GO:0016787">
    <property type="term" value="F:hydrolase activity"/>
    <property type="evidence" value="ECO:0007669"/>
    <property type="project" value="UniProtKB-KW"/>
</dbReference>
<dbReference type="SUPFAM" id="SSF53474">
    <property type="entry name" value="alpha/beta-Hydrolases"/>
    <property type="match status" value="1"/>
</dbReference>
<dbReference type="PANTHER" id="PTHR11487">
    <property type="entry name" value="THIOESTERASE"/>
    <property type="match status" value="1"/>
</dbReference>
<evidence type="ECO:0000313" key="5">
    <source>
        <dbReference type="Proteomes" id="UP000823521"/>
    </source>
</evidence>
<comment type="caution">
    <text evidence="4">The sequence shown here is derived from an EMBL/GenBank/DDBJ whole genome shotgun (WGS) entry which is preliminary data.</text>
</comment>
<comment type="similarity">
    <text evidence="1">Belongs to the thioesterase family.</text>
</comment>
<evidence type="ECO:0000256" key="2">
    <source>
        <dbReference type="ARBA" id="ARBA00022801"/>
    </source>
</evidence>
<dbReference type="Pfam" id="PF00975">
    <property type="entry name" value="Thioesterase"/>
    <property type="match status" value="1"/>
</dbReference>
<protein>
    <submittedName>
        <fullName evidence="4">Alpha/beta fold hydrolase</fullName>
    </submittedName>
</protein>
<dbReference type="EMBL" id="WVUH01000330">
    <property type="protein sequence ID" value="MBO4209654.1"/>
    <property type="molecule type" value="Genomic_DNA"/>
</dbReference>
<keyword evidence="2 4" id="KW-0378">Hydrolase</keyword>
<feature type="domain" description="Thioesterase TesA-like" evidence="3">
    <location>
        <begin position="31"/>
        <end position="252"/>
    </location>
</feature>
<dbReference type="PANTHER" id="PTHR11487:SF0">
    <property type="entry name" value="S-ACYL FATTY ACID SYNTHASE THIOESTERASE, MEDIUM CHAIN"/>
    <property type="match status" value="1"/>
</dbReference>
<gene>
    <name evidence="4" type="ORF">GSF22_27225</name>
</gene>
<dbReference type="InterPro" id="IPR001031">
    <property type="entry name" value="Thioesterase"/>
</dbReference>
<keyword evidence="5" id="KW-1185">Reference proteome</keyword>
<sequence>MALEPMTRGLWRYRSGAGEPGGPAARTVVVAPYGGGSAYSVYDLLPHLTDAGDETLVLQYPGRGPRIGEPLPGSLHELADQMAAEIDRYATGALVLVGHSLGGLLCFELAHRLTRAGRHVALLVISSAQPTASTTLSAAEISARDVAQWVDVLRAENAITDEVLDNPEMLRLAIQVIRADTLLVAGHVGSPQPLRCPMLVVGGDADPDITAEHLRGWSDLTLGPATTVLLPGDHFYYRDRAAELGDLVRRQLSVGCGTGPVPIGPTQGDDS</sequence>
<evidence type="ECO:0000259" key="3">
    <source>
        <dbReference type="SMART" id="SM00824"/>
    </source>
</evidence>
<name>A0ABS3VYN6_MICEH</name>
<accession>A0ABS3VYN6</accession>
<reference evidence="4 5" key="1">
    <citation type="submission" date="2019-12" db="EMBL/GenBank/DDBJ databases">
        <title>Whole genome sequencing of endophytic Actinobacterium Micromonospora sp. MPMI6T.</title>
        <authorList>
            <person name="Evv R."/>
            <person name="Podile A.R."/>
        </authorList>
    </citation>
    <scope>NUCLEOTIDE SEQUENCE [LARGE SCALE GENOMIC DNA]</scope>
    <source>
        <strain evidence="4 5">MPMI6</strain>
    </source>
</reference>
<dbReference type="Gene3D" id="3.40.50.1820">
    <property type="entry name" value="alpha/beta hydrolase"/>
    <property type="match status" value="1"/>
</dbReference>
<dbReference type="InterPro" id="IPR012223">
    <property type="entry name" value="TEII"/>
</dbReference>
<evidence type="ECO:0000256" key="1">
    <source>
        <dbReference type="ARBA" id="ARBA00007169"/>
    </source>
</evidence>
<evidence type="ECO:0000313" key="4">
    <source>
        <dbReference type="EMBL" id="MBO4209654.1"/>
    </source>
</evidence>
<dbReference type="InterPro" id="IPR020802">
    <property type="entry name" value="TesA-like"/>
</dbReference>
<dbReference type="RefSeq" id="WP_208816612.1">
    <property type="nucleotide sequence ID" value="NZ_WVUH01000330.1"/>
</dbReference>
<dbReference type="SMART" id="SM00824">
    <property type="entry name" value="PKS_TE"/>
    <property type="match status" value="1"/>
</dbReference>
<dbReference type="InterPro" id="IPR029058">
    <property type="entry name" value="AB_hydrolase_fold"/>
</dbReference>
<proteinExistence type="inferred from homology"/>